<dbReference type="EMBL" id="JAYMGO010000003">
    <property type="protein sequence ID" value="KAL1277032.1"/>
    <property type="molecule type" value="Genomic_DNA"/>
</dbReference>
<reference evidence="2 3" key="1">
    <citation type="submission" date="2023-09" db="EMBL/GenBank/DDBJ databases">
        <authorList>
            <person name="Wang M."/>
        </authorList>
    </citation>
    <scope>NUCLEOTIDE SEQUENCE [LARGE SCALE GENOMIC DNA]</scope>
    <source>
        <strain evidence="2">GT-2023</strain>
        <tissue evidence="2">Liver</tissue>
    </source>
</reference>
<evidence type="ECO:0000256" key="1">
    <source>
        <dbReference type="SAM" id="MobiDB-lite"/>
    </source>
</evidence>
<sequence>MSSYVVTNENWMILSWMLQSESEQSLEPMNCGLANHYSAADSSACVNDAEMSTTSVLIGGDQDEIDLGDFVLQEAVEALGKEDVGCLRRRDKQWTKQLQEKSIPEAAVPPPTETHQMPSTTCFSSTQTDHPAISTSSPTQDRARDGMTNAMTSTEPVVRYIFSNEEIMSAQQDDATLSIPTSMHQTDRITVHKQHLTWCQGCWKGLERRGWGQLKGIDTSYMDRWDFVKLF</sequence>
<name>A0ABR3NJT7_9TELE</name>
<comment type="caution">
    <text evidence="2">The sequence shown here is derived from an EMBL/GenBank/DDBJ whole genome shotgun (WGS) entry which is preliminary data.</text>
</comment>
<gene>
    <name evidence="2" type="ORF">QQF64_023705</name>
</gene>
<keyword evidence="3" id="KW-1185">Reference proteome</keyword>
<dbReference type="Proteomes" id="UP001558613">
    <property type="component" value="Unassembled WGS sequence"/>
</dbReference>
<evidence type="ECO:0000313" key="2">
    <source>
        <dbReference type="EMBL" id="KAL1277032.1"/>
    </source>
</evidence>
<protein>
    <submittedName>
        <fullName evidence="2">Uncharacterized protein</fullName>
    </submittedName>
</protein>
<accession>A0ABR3NJT7</accession>
<organism evidence="2 3">
    <name type="scientific">Cirrhinus molitorella</name>
    <name type="common">mud carp</name>
    <dbReference type="NCBI Taxonomy" id="172907"/>
    <lineage>
        <taxon>Eukaryota</taxon>
        <taxon>Metazoa</taxon>
        <taxon>Chordata</taxon>
        <taxon>Craniata</taxon>
        <taxon>Vertebrata</taxon>
        <taxon>Euteleostomi</taxon>
        <taxon>Actinopterygii</taxon>
        <taxon>Neopterygii</taxon>
        <taxon>Teleostei</taxon>
        <taxon>Ostariophysi</taxon>
        <taxon>Cypriniformes</taxon>
        <taxon>Cyprinidae</taxon>
        <taxon>Labeoninae</taxon>
        <taxon>Labeonini</taxon>
        <taxon>Cirrhinus</taxon>
    </lineage>
</organism>
<feature type="region of interest" description="Disordered" evidence="1">
    <location>
        <begin position="99"/>
        <end position="145"/>
    </location>
</feature>
<evidence type="ECO:0000313" key="3">
    <source>
        <dbReference type="Proteomes" id="UP001558613"/>
    </source>
</evidence>
<feature type="compositionally biased region" description="Polar residues" evidence="1">
    <location>
        <begin position="113"/>
        <end position="140"/>
    </location>
</feature>
<proteinExistence type="predicted"/>